<reference evidence="3" key="1">
    <citation type="journal article" date="2020" name="Nat. Commun.">
        <title>Large-scale genome sequencing of mycorrhizal fungi provides insights into the early evolution of symbiotic traits.</title>
        <authorList>
            <person name="Miyauchi S."/>
            <person name="Kiss E."/>
            <person name="Kuo A."/>
            <person name="Drula E."/>
            <person name="Kohler A."/>
            <person name="Sanchez-Garcia M."/>
            <person name="Morin E."/>
            <person name="Andreopoulos B."/>
            <person name="Barry K.W."/>
            <person name="Bonito G."/>
            <person name="Buee M."/>
            <person name="Carver A."/>
            <person name="Chen C."/>
            <person name="Cichocki N."/>
            <person name="Clum A."/>
            <person name="Culley D."/>
            <person name="Crous P.W."/>
            <person name="Fauchery L."/>
            <person name="Girlanda M."/>
            <person name="Hayes R.D."/>
            <person name="Keri Z."/>
            <person name="LaButti K."/>
            <person name="Lipzen A."/>
            <person name="Lombard V."/>
            <person name="Magnuson J."/>
            <person name="Maillard F."/>
            <person name="Murat C."/>
            <person name="Nolan M."/>
            <person name="Ohm R.A."/>
            <person name="Pangilinan J."/>
            <person name="Pereira M.F."/>
            <person name="Perotto S."/>
            <person name="Peter M."/>
            <person name="Pfister S."/>
            <person name="Riley R."/>
            <person name="Sitrit Y."/>
            <person name="Stielow J.B."/>
            <person name="Szollosi G."/>
            <person name="Zifcakova L."/>
            <person name="Stursova M."/>
            <person name="Spatafora J.W."/>
            <person name="Tedersoo L."/>
            <person name="Vaario L.M."/>
            <person name="Yamada A."/>
            <person name="Yan M."/>
            <person name="Wang P."/>
            <person name="Xu J."/>
            <person name="Bruns T."/>
            <person name="Baldrian P."/>
            <person name="Vilgalys R."/>
            <person name="Dunand C."/>
            <person name="Henrissat B."/>
            <person name="Grigoriev I.V."/>
            <person name="Hibbett D."/>
            <person name="Nagy L.G."/>
            <person name="Martin F.M."/>
        </authorList>
    </citation>
    <scope>NUCLEOTIDE SEQUENCE</scope>
    <source>
        <strain evidence="3">UH-Tt-Lm1</strain>
    </source>
</reference>
<accession>A0A9P6H8X4</accession>
<proteinExistence type="predicted"/>
<comment type="caution">
    <text evidence="3">The sequence shown here is derived from an EMBL/GenBank/DDBJ whole genome shotgun (WGS) entry which is preliminary data.</text>
</comment>
<protein>
    <recommendedName>
        <fullName evidence="2">F-box domain-containing protein</fullName>
    </recommendedName>
</protein>
<dbReference type="AlphaFoldDB" id="A0A9P6H8X4"/>
<name>A0A9P6H8X4_9AGAM</name>
<dbReference type="InterPro" id="IPR001810">
    <property type="entry name" value="F-box_dom"/>
</dbReference>
<keyword evidence="4" id="KW-1185">Reference proteome</keyword>
<evidence type="ECO:0000313" key="4">
    <source>
        <dbReference type="Proteomes" id="UP000736335"/>
    </source>
</evidence>
<feature type="domain" description="F-box" evidence="2">
    <location>
        <begin position="48"/>
        <end position="97"/>
    </location>
</feature>
<sequence length="717" mass="82087">MFASSSGNSLPRNRLLAYQPIVSSEAKPGPLHHNTKGQAPSGRNVGKLAGLLKMPPDVFREIVSDLHPMDILHLARTSLNIRAILMSRDSAHIWATARSVVGMPECPPDLSEPQYASLMFERTCFACGSTRAMRRSAQLKVRFCGSCWKENVKTSHELGAALMPKFSPKDYVLDLLPSSDDVYVVASRLSRCSFYKPEYDAVLKHYGELKESGRLLSLLAFKKERQEFVRQCFEFGRDVDSWWRVYSAKRSAENEKVREHKNEDKQERKNFVHAKLIEAGYAAEDFPVSNSEWEKTVTKRVKLTDKYWSSKMLPRLKVMIEAEQARKEEIKRKERLHQRYLEFAKIYISRGVHENEPEEGPFMMPSYGIFKNDPRVQALLMEDDCRVPFTEERYEPIEDLIAEGAIRYNICARQDLARMHGLYVLHRGDEEETDEFIIKPFLARATTVFHLNSSAAPSCLSYQTLTEIFHLSLVYWMPEVGDPPPWRAVTLDITPDILAGKITRELLRVAGASEVSTWEQMERICGSKLVCTCRKPHFQQPVEITTLIKHIRHERTWESLSEAERWGDEGREDGSDSHIDHAVSEIHNFVKVLPEGMSVDAFMRTQPPLLGGTVGNLNRVHHRSPMMSLILGLIDPPVEEKMFVCAHCGSTMTKEFLVWHMNAKHDKVARQSDVLFWTFSPEILRRALDRLDYADEDDLEDDTGLLIESIINGDESS</sequence>
<evidence type="ECO:0000259" key="2">
    <source>
        <dbReference type="PROSITE" id="PS50181"/>
    </source>
</evidence>
<dbReference type="Proteomes" id="UP000736335">
    <property type="component" value="Unassembled WGS sequence"/>
</dbReference>
<evidence type="ECO:0000256" key="1">
    <source>
        <dbReference type="SAM" id="MobiDB-lite"/>
    </source>
</evidence>
<dbReference type="PROSITE" id="PS50181">
    <property type="entry name" value="FBOX"/>
    <property type="match status" value="1"/>
</dbReference>
<evidence type="ECO:0000313" key="3">
    <source>
        <dbReference type="EMBL" id="KAF9781569.1"/>
    </source>
</evidence>
<reference evidence="3" key="2">
    <citation type="submission" date="2020-11" db="EMBL/GenBank/DDBJ databases">
        <authorList>
            <consortium name="DOE Joint Genome Institute"/>
            <person name="Kuo A."/>
            <person name="Miyauchi S."/>
            <person name="Kiss E."/>
            <person name="Drula E."/>
            <person name="Kohler A."/>
            <person name="Sanchez-Garcia M."/>
            <person name="Andreopoulos B."/>
            <person name="Barry K.W."/>
            <person name="Bonito G."/>
            <person name="Buee M."/>
            <person name="Carver A."/>
            <person name="Chen C."/>
            <person name="Cichocki N."/>
            <person name="Clum A."/>
            <person name="Culley D."/>
            <person name="Crous P.W."/>
            <person name="Fauchery L."/>
            <person name="Girlanda M."/>
            <person name="Hayes R."/>
            <person name="Keri Z."/>
            <person name="Labutti K."/>
            <person name="Lipzen A."/>
            <person name="Lombard V."/>
            <person name="Magnuson J."/>
            <person name="Maillard F."/>
            <person name="Morin E."/>
            <person name="Murat C."/>
            <person name="Nolan M."/>
            <person name="Ohm R."/>
            <person name="Pangilinan J."/>
            <person name="Pereira M."/>
            <person name="Perotto S."/>
            <person name="Peter M."/>
            <person name="Riley R."/>
            <person name="Sitrit Y."/>
            <person name="Stielow B."/>
            <person name="Szollosi G."/>
            <person name="Zifcakova L."/>
            <person name="Stursova M."/>
            <person name="Spatafora J.W."/>
            <person name="Tedersoo L."/>
            <person name="Vaario L.-M."/>
            <person name="Yamada A."/>
            <person name="Yan M."/>
            <person name="Wang P."/>
            <person name="Xu J."/>
            <person name="Bruns T."/>
            <person name="Baldrian P."/>
            <person name="Vilgalys R."/>
            <person name="Henrissat B."/>
            <person name="Grigoriev I.V."/>
            <person name="Hibbett D."/>
            <person name="Nagy L.G."/>
            <person name="Martin F.M."/>
        </authorList>
    </citation>
    <scope>NUCLEOTIDE SEQUENCE</scope>
    <source>
        <strain evidence="3">UH-Tt-Lm1</strain>
    </source>
</reference>
<organism evidence="3 4">
    <name type="scientific">Thelephora terrestris</name>
    <dbReference type="NCBI Taxonomy" id="56493"/>
    <lineage>
        <taxon>Eukaryota</taxon>
        <taxon>Fungi</taxon>
        <taxon>Dikarya</taxon>
        <taxon>Basidiomycota</taxon>
        <taxon>Agaricomycotina</taxon>
        <taxon>Agaricomycetes</taxon>
        <taxon>Thelephorales</taxon>
        <taxon>Thelephoraceae</taxon>
        <taxon>Thelephora</taxon>
    </lineage>
</organism>
<gene>
    <name evidence="3" type="ORF">BJ322DRAFT_1076985</name>
</gene>
<dbReference type="EMBL" id="WIUZ02000013">
    <property type="protein sequence ID" value="KAF9781569.1"/>
    <property type="molecule type" value="Genomic_DNA"/>
</dbReference>
<feature type="region of interest" description="Disordered" evidence="1">
    <location>
        <begin position="26"/>
        <end position="46"/>
    </location>
</feature>
<dbReference type="OrthoDB" id="3260441at2759"/>